<dbReference type="GO" id="GO:0016491">
    <property type="term" value="F:oxidoreductase activity"/>
    <property type="evidence" value="ECO:0007669"/>
    <property type="project" value="UniProtKB-KW"/>
</dbReference>
<dbReference type="PANTHER" id="PTHR24321:SF8">
    <property type="entry name" value="ESTRADIOL 17-BETA-DEHYDROGENASE 8-RELATED"/>
    <property type="match status" value="1"/>
</dbReference>
<evidence type="ECO:0000256" key="1">
    <source>
        <dbReference type="ARBA" id="ARBA00006484"/>
    </source>
</evidence>
<reference evidence="4" key="1">
    <citation type="journal article" date="2021" name="G3 (Bethesda)">
        <title>Chromosome assembled and annotated genome sequence of Aspergillus flavus NRRL 3357.</title>
        <authorList>
            <person name="Skerker J.M."/>
            <person name="Pianalto K.M."/>
            <person name="Mondo S.J."/>
            <person name="Yang K."/>
            <person name="Arkin A.P."/>
            <person name="Keller N.P."/>
            <person name="Grigoriev I.V."/>
            <person name="Louise Glass N.L."/>
        </authorList>
    </citation>
    <scope>NUCLEOTIDE SEQUENCE [LARGE SCALE GENOMIC DNA]</scope>
    <source>
        <strain evidence="4">ATCC 200026 / FGSC A1120 / IAM 13836 / NRRL 3357 / JCM 12722 / SRRC 167</strain>
    </source>
</reference>
<keyword evidence="2" id="KW-0560">Oxidoreductase</keyword>
<dbReference type="InterPro" id="IPR036291">
    <property type="entry name" value="NAD(P)-bd_dom_sf"/>
</dbReference>
<dbReference type="VEuPathDB" id="FungiDB:F9C07_2286779"/>
<proteinExistence type="inferred from homology"/>
<keyword evidence="4" id="KW-1185">Reference proteome</keyword>
<comment type="similarity">
    <text evidence="1">Belongs to the short-chain dehydrogenases/reductases (SDR) family.</text>
</comment>
<dbReference type="Gene3D" id="3.40.50.720">
    <property type="entry name" value="NAD(P)-binding Rossmann-like Domain"/>
    <property type="match status" value="2"/>
</dbReference>
<dbReference type="VEuPathDB" id="FungiDB:AFLA_010036"/>
<dbReference type="Proteomes" id="UP000596276">
    <property type="component" value="Chromosome 6"/>
</dbReference>
<gene>
    <name evidence="3" type="ORF">F9C07_2286779</name>
</gene>
<sequence>MASSIANKVFIVMGSASGMGLATATTLLAKGAFPGLCDINQDGLSKFIQSLNEPQRNKVITQVVDITNRAAVASFLHSTKKKFGRIDGIARFAGTASHRLGHQEIYEIDETEYNFVMDINVRGIFNILGEALKPGGEGTAPDVPLGRLGMASEVADVVALLLSDEARYVTGAT</sequence>
<organism evidence="3 4">
    <name type="scientific">Aspergillus flavus (strain ATCC 200026 / FGSC A1120 / IAM 13836 / NRRL 3357 / JCM 12722 / SRRC 167)</name>
    <dbReference type="NCBI Taxonomy" id="332952"/>
    <lineage>
        <taxon>Eukaryota</taxon>
        <taxon>Fungi</taxon>
        <taxon>Dikarya</taxon>
        <taxon>Ascomycota</taxon>
        <taxon>Pezizomycotina</taxon>
        <taxon>Eurotiomycetes</taxon>
        <taxon>Eurotiomycetidae</taxon>
        <taxon>Eurotiales</taxon>
        <taxon>Aspergillaceae</taxon>
        <taxon>Aspergillus</taxon>
        <taxon>Aspergillus subgen. Circumdati</taxon>
    </lineage>
</organism>
<name>A0A7U2R448_ASPFN</name>
<dbReference type="PANTHER" id="PTHR24321">
    <property type="entry name" value="DEHYDROGENASES, SHORT CHAIN"/>
    <property type="match status" value="1"/>
</dbReference>
<protein>
    <submittedName>
        <fullName evidence="3">Short-chain dehydrogenase</fullName>
    </submittedName>
</protein>
<evidence type="ECO:0000256" key="2">
    <source>
        <dbReference type="ARBA" id="ARBA00023002"/>
    </source>
</evidence>
<dbReference type="AlphaFoldDB" id="A0A7U2R448"/>
<evidence type="ECO:0000313" key="3">
    <source>
        <dbReference type="EMBL" id="QRD94737.1"/>
    </source>
</evidence>
<evidence type="ECO:0000313" key="4">
    <source>
        <dbReference type="Proteomes" id="UP000596276"/>
    </source>
</evidence>
<dbReference type="OMA" id="DHAHYAT"/>
<dbReference type="PRINTS" id="PR00081">
    <property type="entry name" value="GDHRDH"/>
</dbReference>
<dbReference type="SUPFAM" id="SSF51735">
    <property type="entry name" value="NAD(P)-binding Rossmann-fold domains"/>
    <property type="match status" value="1"/>
</dbReference>
<dbReference type="EMBL" id="CP044623">
    <property type="protein sequence ID" value="QRD94737.1"/>
    <property type="molecule type" value="Genomic_DNA"/>
</dbReference>
<dbReference type="InterPro" id="IPR002347">
    <property type="entry name" value="SDR_fam"/>
</dbReference>
<accession>A0A7U2R448</accession>
<dbReference type="Pfam" id="PF00106">
    <property type="entry name" value="adh_short"/>
    <property type="match status" value="1"/>
</dbReference>